<dbReference type="EMBL" id="JACFYJ010000021">
    <property type="protein sequence ID" value="MEI5998440.1"/>
    <property type="molecule type" value="Genomic_DNA"/>
</dbReference>
<sequence>MSGFDTEKPEAVDPERLISPSTATATEPVSGVLRPIKRLTSDDRLARIHPETLAKTELLYYSDFARTFVRSDYNFCAAKMTVARGGKLLALEAEFHTAETFFRKALAWANRLHGRRTGLAPERVTLEIKHPLSGRLVRLLTIYDQLFLKTMEALAGRSVMAHERKAALDAAAARIKQIPQLCIPDNDRYAAEGVLLPDSDDTH</sequence>
<proteinExistence type="predicted"/>
<evidence type="ECO:0000313" key="3">
    <source>
        <dbReference type="Proteomes" id="UP001386437"/>
    </source>
</evidence>
<comment type="caution">
    <text evidence="2">The sequence shown here is derived from an EMBL/GenBank/DDBJ whole genome shotgun (WGS) entry which is preliminary data.</text>
</comment>
<reference evidence="2 3" key="1">
    <citation type="journal article" date="2022" name="Arch. Microbiol.">
        <title>Paraburkholderia bengalensis sp. nov. isolated from roots of Oryza sativa, IR64.</title>
        <authorList>
            <person name="Nag P."/>
            <person name="Mondal N."/>
            <person name="Sarkar J."/>
            <person name="Das S."/>
        </authorList>
    </citation>
    <scope>NUCLEOTIDE SEQUENCE [LARGE SCALE GENOMIC DNA]</scope>
    <source>
        <strain evidence="2 3">IR64_4_BI</strain>
    </source>
</reference>
<accession>A0ABU8ISB0</accession>
<protein>
    <submittedName>
        <fullName evidence="2">DUF1845 family protein</fullName>
    </submittedName>
</protein>
<name>A0ABU8ISB0_9BURK</name>
<evidence type="ECO:0000313" key="2">
    <source>
        <dbReference type="EMBL" id="MEI5998440.1"/>
    </source>
</evidence>
<organism evidence="2 3">
    <name type="scientific">Paraburkholderia bengalensis</name>
    <dbReference type="NCBI Taxonomy" id="2747562"/>
    <lineage>
        <taxon>Bacteria</taxon>
        <taxon>Pseudomonadati</taxon>
        <taxon>Pseudomonadota</taxon>
        <taxon>Betaproteobacteria</taxon>
        <taxon>Burkholderiales</taxon>
        <taxon>Burkholderiaceae</taxon>
        <taxon>Paraburkholderia</taxon>
    </lineage>
</organism>
<feature type="region of interest" description="Disordered" evidence="1">
    <location>
        <begin position="1"/>
        <end position="26"/>
    </location>
</feature>
<dbReference type="Proteomes" id="UP001386437">
    <property type="component" value="Unassembled WGS sequence"/>
</dbReference>
<feature type="compositionally biased region" description="Basic and acidic residues" evidence="1">
    <location>
        <begin position="1"/>
        <end position="16"/>
    </location>
</feature>
<dbReference type="RefSeq" id="WP_336598594.1">
    <property type="nucleotide sequence ID" value="NZ_JACFYJ010000021.1"/>
</dbReference>
<evidence type="ECO:0000256" key="1">
    <source>
        <dbReference type="SAM" id="MobiDB-lite"/>
    </source>
</evidence>
<gene>
    <name evidence="2" type="ORF">H3V53_14860</name>
</gene>
<keyword evidence="3" id="KW-1185">Reference proteome</keyword>